<dbReference type="InterPro" id="IPR029052">
    <property type="entry name" value="Metallo-depent_PP-like"/>
</dbReference>
<name>A0A1H9U7F1_9RHOB</name>
<dbReference type="Pfam" id="PF00149">
    <property type="entry name" value="Metallophos"/>
    <property type="match status" value="1"/>
</dbReference>
<proteinExistence type="predicted"/>
<protein>
    <submittedName>
        <fullName evidence="2">Serine/threonine protein phosphatase 1</fullName>
    </submittedName>
</protein>
<feature type="domain" description="Calcineurin-like phosphoesterase" evidence="1">
    <location>
        <begin position="1"/>
        <end position="200"/>
    </location>
</feature>
<dbReference type="InterPro" id="IPR004843">
    <property type="entry name" value="Calcineurin-like_PHP"/>
</dbReference>
<dbReference type="Proteomes" id="UP000198885">
    <property type="component" value="Unassembled WGS sequence"/>
</dbReference>
<dbReference type="GO" id="GO:0008803">
    <property type="term" value="F:bis(5'-nucleosyl)-tetraphosphatase (symmetrical) activity"/>
    <property type="evidence" value="ECO:0007669"/>
    <property type="project" value="TreeGrafter"/>
</dbReference>
<keyword evidence="3" id="KW-1185">Reference proteome</keyword>
<evidence type="ECO:0000313" key="3">
    <source>
        <dbReference type="Proteomes" id="UP000198885"/>
    </source>
</evidence>
<evidence type="ECO:0000259" key="1">
    <source>
        <dbReference type="Pfam" id="PF00149"/>
    </source>
</evidence>
<dbReference type="STRING" id="641238.SAMN04490244_10580"/>
<accession>A0A1H9U7F1</accession>
<dbReference type="OrthoDB" id="9807890at2"/>
<sequence>MRTYAIGDIHGQLGLLRDAHERIAADRAACDDETAPVIHLGDLCDRGPDTRGVIELLLEGIGAGAPWIVLKGNHDRMFQGFLETPDFQDPRLRPELGWLDPRLGGTETLRSYGVEDADQRASREVWDEAQGAVPEAHLRFLQGLPLMHVTDEIIYVHAGIRPGVPLDRQVEDDLVWIRDGFLNDNRSHGRLVVHGHTVVERATHFGNRVDLDTGAGYGDPMTAAVIEGRDVYVLEEDGRRKLRPPY</sequence>
<dbReference type="RefSeq" id="WP_092692756.1">
    <property type="nucleotide sequence ID" value="NZ_FOGU01000005.1"/>
</dbReference>
<dbReference type="InterPro" id="IPR050126">
    <property type="entry name" value="Ap4A_hydrolase"/>
</dbReference>
<dbReference type="SUPFAM" id="SSF56300">
    <property type="entry name" value="Metallo-dependent phosphatases"/>
    <property type="match status" value="1"/>
</dbReference>
<dbReference type="PANTHER" id="PTHR42850">
    <property type="entry name" value="METALLOPHOSPHOESTERASE"/>
    <property type="match status" value="1"/>
</dbReference>
<dbReference type="CDD" id="cd00144">
    <property type="entry name" value="MPP_PPP_family"/>
    <property type="match status" value="1"/>
</dbReference>
<gene>
    <name evidence="2" type="ORF">SAMN04490244_10580</name>
</gene>
<dbReference type="PANTHER" id="PTHR42850:SF4">
    <property type="entry name" value="ZINC-DEPENDENT ENDOPOLYPHOSPHATASE"/>
    <property type="match status" value="1"/>
</dbReference>
<dbReference type="EMBL" id="FOGU01000005">
    <property type="protein sequence ID" value="SES05279.1"/>
    <property type="molecule type" value="Genomic_DNA"/>
</dbReference>
<dbReference type="AlphaFoldDB" id="A0A1H9U7F1"/>
<dbReference type="GO" id="GO:0016791">
    <property type="term" value="F:phosphatase activity"/>
    <property type="evidence" value="ECO:0007669"/>
    <property type="project" value="TreeGrafter"/>
</dbReference>
<organism evidence="2 3">
    <name type="scientific">Tranquillimonas rosea</name>
    <dbReference type="NCBI Taxonomy" id="641238"/>
    <lineage>
        <taxon>Bacteria</taxon>
        <taxon>Pseudomonadati</taxon>
        <taxon>Pseudomonadota</taxon>
        <taxon>Alphaproteobacteria</taxon>
        <taxon>Rhodobacterales</taxon>
        <taxon>Roseobacteraceae</taxon>
        <taxon>Tranquillimonas</taxon>
    </lineage>
</organism>
<evidence type="ECO:0000313" key="2">
    <source>
        <dbReference type="EMBL" id="SES05279.1"/>
    </source>
</evidence>
<dbReference type="Gene3D" id="3.60.21.10">
    <property type="match status" value="1"/>
</dbReference>
<dbReference type="GO" id="GO:0005737">
    <property type="term" value="C:cytoplasm"/>
    <property type="evidence" value="ECO:0007669"/>
    <property type="project" value="TreeGrafter"/>
</dbReference>
<dbReference type="GO" id="GO:0110154">
    <property type="term" value="P:RNA decapping"/>
    <property type="evidence" value="ECO:0007669"/>
    <property type="project" value="TreeGrafter"/>
</dbReference>
<reference evidence="2 3" key="1">
    <citation type="submission" date="2016-10" db="EMBL/GenBank/DDBJ databases">
        <authorList>
            <person name="de Groot N.N."/>
        </authorList>
    </citation>
    <scope>NUCLEOTIDE SEQUENCE [LARGE SCALE GENOMIC DNA]</scope>
    <source>
        <strain evidence="2 3">DSM 23042</strain>
    </source>
</reference>